<dbReference type="Proteomes" id="UP001149140">
    <property type="component" value="Unassembled WGS sequence"/>
</dbReference>
<keyword evidence="4" id="KW-1185">Reference proteome</keyword>
<proteinExistence type="predicted"/>
<dbReference type="InterPro" id="IPR015943">
    <property type="entry name" value="WD40/YVTN_repeat-like_dom_sf"/>
</dbReference>
<evidence type="ECO:0000256" key="2">
    <source>
        <dbReference type="SAM" id="SignalP"/>
    </source>
</evidence>
<evidence type="ECO:0000256" key="1">
    <source>
        <dbReference type="SAM" id="MobiDB-lite"/>
    </source>
</evidence>
<name>A0A9X3N018_9ACTN</name>
<dbReference type="RefSeq" id="WP_270043823.1">
    <property type="nucleotide sequence ID" value="NZ_JAPDOD010000035.1"/>
</dbReference>
<comment type="caution">
    <text evidence="3">The sequence shown here is derived from an EMBL/GenBank/DDBJ whole genome shotgun (WGS) entry which is preliminary data.</text>
</comment>
<sequence length="337" mass="35101">MRRSWVIAVCAAGLVAPGSALAAGGPVPPVQGGQGISTTGSPVSYVAVAAGGNTRIERREGGTVQRGRVLDGHYGVPGAAYDGSTTGLSADGRTLVLARITRTYPPKSTRLLVLDTQTLAVRNRINLPGFLAVDAISPGGATLYVLRYRNANLVHYDVLALDVPSGQLRGKPIMDPREPDEKMGGIPLARTMSADGRWAYTLYTGEENFVHALDTETAQARCIDLPAGDFSSAGLRLDGNRLHVGAAATIDLQTFALATAPGVATPTPTPTPRATPTPAPAKDDGGVTWPAIALGVAVLGGLGLLARRLRAHPAAEPLEVEISHHVDADRTREKATH</sequence>
<evidence type="ECO:0000313" key="3">
    <source>
        <dbReference type="EMBL" id="MDA0164568.1"/>
    </source>
</evidence>
<feature type="signal peptide" evidence="2">
    <location>
        <begin position="1"/>
        <end position="22"/>
    </location>
</feature>
<evidence type="ECO:0008006" key="5">
    <source>
        <dbReference type="Google" id="ProtNLM"/>
    </source>
</evidence>
<dbReference type="InterPro" id="IPR011044">
    <property type="entry name" value="Quino_amine_DH_bsu"/>
</dbReference>
<evidence type="ECO:0000313" key="4">
    <source>
        <dbReference type="Proteomes" id="UP001149140"/>
    </source>
</evidence>
<dbReference type="Gene3D" id="2.130.10.10">
    <property type="entry name" value="YVTN repeat-like/Quinoprotein amine dehydrogenase"/>
    <property type="match status" value="1"/>
</dbReference>
<dbReference type="EMBL" id="JAPDOD010000035">
    <property type="protein sequence ID" value="MDA0164568.1"/>
    <property type="molecule type" value="Genomic_DNA"/>
</dbReference>
<protein>
    <recommendedName>
        <fullName evidence="5">Esterase-like activity of phytase family protein</fullName>
    </recommendedName>
</protein>
<dbReference type="AlphaFoldDB" id="A0A9X3N018"/>
<organism evidence="3 4">
    <name type="scientific">Solirubrobacter ginsenosidimutans</name>
    <dbReference type="NCBI Taxonomy" id="490573"/>
    <lineage>
        <taxon>Bacteria</taxon>
        <taxon>Bacillati</taxon>
        <taxon>Actinomycetota</taxon>
        <taxon>Thermoleophilia</taxon>
        <taxon>Solirubrobacterales</taxon>
        <taxon>Solirubrobacteraceae</taxon>
        <taxon>Solirubrobacter</taxon>
    </lineage>
</organism>
<gene>
    <name evidence="3" type="ORF">OM076_30140</name>
</gene>
<reference evidence="3" key="1">
    <citation type="submission" date="2022-10" db="EMBL/GenBank/DDBJ databases">
        <title>The WGS of Solirubrobacter ginsenosidimutans DSM 21036.</title>
        <authorList>
            <person name="Jiang Z."/>
        </authorList>
    </citation>
    <scope>NUCLEOTIDE SEQUENCE</scope>
    <source>
        <strain evidence="3">DSM 21036</strain>
    </source>
</reference>
<feature type="chain" id="PRO_5040792007" description="Esterase-like activity of phytase family protein" evidence="2">
    <location>
        <begin position="23"/>
        <end position="337"/>
    </location>
</feature>
<dbReference type="SUPFAM" id="SSF50969">
    <property type="entry name" value="YVTN repeat-like/Quinoprotein amine dehydrogenase"/>
    <property type="match status" value="1"/>
</dbReference>
<feature type="region of interest" description="Disordered" evidence="1">
    <location>
        <begin position="263"/>
        <end position="284"/>
    </location>
</feature>
<feature type="compositionally biased region" description="Pro residues" evidence="1">
    <location>
        <begin position="267"/>
        <end position="279"/>
    </location>
</feature>
<accession>A0A9X3N018</accession>
<keyword evidence="2" id="KW-0732">Signal</keyword>